<keyword evidence="22" id="KW-1185">Reference proteome</keyword>
<organism evidence="21 22">
    <name type="scientific">Halomonas icarae</name>
    <dbReference type="NCBI Taxonomy" id="2691040"/>
    <lineage>
        <taxon>Bacteria</taxon>
        <taxon>Pseudomonadati</taxon>
        <taxon>Pseudomonadota</taxon>
        <taxon>Gammaproteobacteria</taxon>
        <taxon>Oceanospirillales</taxon>
        <taxon>Halomonadaceae</taxon>
        <taxon>Halomonas</taxon>
    </lineage>
</organism>
<accession>A0A7X5AMY1</accession>
<dbReference type="Proteomes" id="UP000448235">
    <property type="component" value="Unassembled WGS sequence"/>
</dbReference>
<feature type="domain" description="Peptidase M16 N-terminal" evidence="17">
    <location>
        <begin position="73"/>
        <end position="189"/>
    </location>
</feature>
<name>A0A7X5AMY1_9GAMM</name>
<feature type="domain" description="Peptidase M16 C-terminal" evidence="18">
    <location>
        <begin position="234"/>
        <end position="408"/>
    </location>
</feature>
<evidence type="ECO:0000259" key="19">
    <source>
        <dbReference type="Pfam" id="PF16187"/>
    </source>
</evidence>
<evidence type="ECO:0000256" key="14">
    <source>
        <dbReference type="RuleBase" id="RU004447"/>
    </source>
</evidence>
<dbReference type="InterPro" id="IPR001431">
    <property type="entry name" value="Pept_M16_Zn_BS"/>
</dbReference>
<dbReference type="EMBL" id="WUTS01000001">
    <property type="protein sequence ID" value="NAW13905.1"/>
    <property type="molecule type" value="Genomic_DNA"/>
</dbReference>
<dbReference type="AlphaFoldDB" id="A0A7X5AMY1"/>
<dbReference type="EC" id="3.4.24.55" evidence="4"/>
<evidence type="ECO:0000256" key="8">
    <source>
        <dbReference type="ARBA" id="ARBA00022801"/>
    </source>
</evidence>
<evidence type="ECO:0000256" key="15">
    <source>
        <dbReference type="SAM" id="MobiDB-lite"/>
    </source>
</evidence>
<evidence type="ECO:0000256" key="11">
    <source>
        <dbReference type="ARBA" id="ARBA00029597"/>
    </source>
</evidence>
<proteinExistence type="inferred from homology"/>
<keyword evidence="10" id="KW-0482">Metalloprotease</keyword>
<comment type="function">
    <text evidence="2">Endopeptidase that degrades small peptides of less than 7 kDa, such as glucagon and insulin.</text>
</comment>
<evidence type="ECO:0000256" key="10">
    <source>
        <dbReference type="ARBA" id="ARBA00023049"/>
    </source>
</evidence>
<evidence type="ECO:0000313" key="21">
    <source>
        <dbReference type="EMBL" id="NAW13905.1"/>
    </source>
</evidence>
<comment type="cofactor">
    <cofactor evidence="1">
        <name>Zn(2+)</name>
        <dbReference type="ChEBI" id="CHEBI:29105"/>
    </cofactor>
</comment>
<dbReference type="PANTHER" id="PTHR43690:SF18">
    <property type="entry name" value="INSULIN-DEGRADING ENZYME-RELATED"/>
    <property type="match status" value="1"/>
</dbReference>
<keyword evidence="16" id="KW-0732">Signal</keyword>
<evidence type="ECO:0000256" key="16">
    <source>
        <dbReference type="SAM" id="SignalP"/>
    </source>
</evidence>
<sequence length="970" mass="108109">MLPILSVARCGRLLPPLLVLLGLASQSLASQALATQTATTPTAAVEASTTPRVSPHDERDYRVLSLENGFTALLVSDPDADKAAASLNVSVGSAQDPEDLSGLAHFLEHMLFLGTEPYPEADAYQGYLTRHGGSHNAFTAPQDTNYFFTIEPDALEGALDRFSQFFIAPLFNADRLESERNVVHSEYMARIRDEGRRVNDVLDRLLNPEHPFTGFSVGSRTTLADRPSDEPSLRERVIDFYASHYDANVMHLAIVAPQPLDELERLVAERFATVPDRGLVRPKISDPLFLPETLPRRVAVQSLRDSHQLRFLFPVNDPIAEYRHKPVDLIAHLLGHEGEGSLLAALREAGWADGLSAGVSRGDGRHALFTVDISLTPLGAEHRDAIEASLFAAIETIREAGPEAWRYSQQARLAEQGFQFQQHGSPQQDAMRLAMNLARYPVEDVQYADYRMDGFDRGRTRDYLAALRPDNLIRLYSAPDVEGERTSPWFDTPWGDDAYTADATPRDGLMLPEPNPYIAEDLALLDAQDERPRQRIDEATFTFWHMADASFDTPKVEWRFSLQHPRAAEAPREAVLARLLAGWLEDSLNEVLYPARLAGQGVEAYAHARGITLAFSGWRDRQTVVMERVIEQLQQGAIKPDAFERVRHRLQREWRNAPQDPLHRQANRTLAETLVRPQWPTNTLLEASEGMTPGDLREFRDIFLDELHLEAMAVGNIGAEQADEIAQQMADTLAPSLTAAAIPDLVPLAASADLPALTPQTGREESILLRYLQGPDRSLDSQARLALLGQLIDTPFYQRLRTEQQLGYVVHAGYSPMLDAPGLALLVQSPETDSESIADHMDRFLQSFGATLETLDEEALAPYRQAVHAELTRRDTSLGGRTNRLWRTLAYGDTEFERRDKLAERVLAITADELREAWTALLASPEVRVAYDPGDAPTDVLAFTADLEPLPEGKECGARSEPRLRRNDKL</sequence>
<evidence type="ECO:0000256" key="12">
    <source>
        <dbReference type="ARBA" id="ARBA00031184"/>
    </source>
</evidence>
<dbReference type="GO" id="GO:0006508">
    <property type="term" value="P:proteolysis"/>
    <property type="evidence" value="ECO:0007669"/>
    <property type="project" value="UniProtKB-KW"/>
</dbReference>
<evidence type="ECO:0000256" key="6">
    <source>
        <dbReference type="ARBA" id="ARBA00022670"/>
    </source>
</evidence>
<dbReference type="Pfam" id="PF22456">
    <property type="entry name" value="PqqF-like_C_4"/>
    <property type="match status" value="1"/>
</dbReference>
<dbReference type="Pfam" id="PF16187">
    <property type="entry name" value="Peptidase_M16_M"/>
    <property type="match status" value="1"/>
</dbReference>
<feature type="region of interest" description="Disordered" evidence="15">
    <location>
        <begin position="950"/>
        <end position="970"/>
    </location>
</feature>
<dbReference type="Pfam" id="PF00675">
    <property type="entry name" value="Peptidase_M16"/>
    <property type="match status" value="1"/>
</dbReference>
<reference evidence="21 22" key="1">
    <citation type="submission" date="2019-12" db="EMBL/GenBank/DDBJ databases">
        <title>Draft genome sequencing of Halomonas icarensis D1-1.</title>
        <authorList>
            <person name="Pandiyan K."/>
            <person name="Kushwaha P."/>
            <person name="Gowdham M."/>
            <person name="Chakdar H."/>
            <person name="Singh A."/>
            <person name="Kumar M."/>
            <person name="Saxena A.K."/>
        </authorList>
    </citation>
    <scope>NUCLEOTIDE SEQUENCE [LARGE SCALE GENOMIC DNA]</scope>
    <source>
        <strain evidence="21 22">D1-1</strain>
    </source>
</reference>
<dbReference type="Gene3D" id="3.30.830.10">
    <property type="entry name" value="Metalloenzyme, LuxS/M16 peptidase-like"/>
    <property type="match status" value="4"/>
</dbReference>
<dbReference type="RefSeq" id="WP_161423941.1">
    <property type="nucleotide sequence ID" value="NZ_JARWMY010000001.1"/>
</dbReference>
<comment type="similarity">
    <text evidence="3 14">Belongs to the peptidase M16 family.</text>
</comment>
<dbReference type="GO" id="GO:0004222">
    <property type="term" value="F:metalloendopeptidase activity"/>
    <property type="evidence" value="ECO:0007669"/>
    <property type="project" value="UniProtKB-EC"/>
</dbReference>
<feature type="domain" description="Coenzyme PQQ synthesis protein F-like C-terminal lobe" evidence="20">
    <location>
        <begin position="787"/>
        <end position="886"/>
    </location>
</feature>
<evidence type="ECO:0000256" key="7">
    <source>
        <dbReference type="ARBA" id="ARBA00022723"/>
    </source>
</evidence>
<evidence type="ECO:0000259" key="20">
    <source>
        <dbReference type="Pfam" id="PF22456"/>
    </source>
</evidence>
<dbReference type="InterPro" id="IPR007863">
    <property type="entry name" value="Peptidase_M16_C"/>
</dbReference>
<dbReference type="PROSITE" id="PS00143">
    <property type="entry name" value="INSULINASE"/>
    <property type="match status" value="1"/>
</dbReference>
<protein>
    <recommendedName>
        <fullName evidence="5">Protease 3</fullName>
        <ecNumber evidence="4">3.4.24.55</ecNumber>
    </recommendedName>
    <alternativeName>
        <fullName evidence="13">Pitrilysin</fullName>
    </alternativeName>
    <alternativeName>
        <fullName evidence="12">Protease III</fullName>
    </alternativeName>
    <alternativeName>
        <fullName evidence="11">Protease pi</fullName>
    </alternativeName>
</protein>
<dbReference type="InterPro" id="IPR054734">
    <property type="entry name" value="PqqF-like_C_4"/>
</dbReference>
<dbReference type="Pfam" id="PF05193">
    <property type="entry name" value="Peptidase_M16_C"/>
    <property type="match status" value="1"/>
</dbReference>
<dbReference type="PANTHER" id="PTHR43690">
    <property type="entry name" value="NARDILYSIN"/>
    <property type="match status" value="1"/>
</dbReference>
<evidence type="ECO:0000256" key="13">
    <source>
        <dbReference type="ARBA" id="ARBA00033450"/>
    </source>
</evidence>
<evidence type="ECO:0000256" key="4">
    <source>
        <dbReference type="ARBA" id="ARBA00012449"/>
    </source>
</evidence>
<evidence type="ECO:0000259" key="17">
    <source>
        <dbReference type="Pfam" id="PF00675"/>
    </source>
</evidence>
<feature type="compositionally biased region" description="Basic and acidic residues" evidence="15">
    <location>
        <begin position="951"/>
        <end position="970"/>
    </location>
</feature>
<dbReference type="InterPro" id="IPR011249">
    <property type="entry name" value="Metalloenz_LuxS/M16"/>
</dbReference>
<evidence type="ECO:0000256" key="2">
    <source>
        <dbReference type="ARBA" id="ARBA00002184"/>
    </source>
</evidence>
<dbReference type="SUPFAM" id="SSF63411">
    <property type="entry name" value="LuxS/MPP-like metallohydrolase"/>
    <property type="match status" value="4"/>
</dbReference>
<feature type="chain" id="PRO_5030652598" description="Protease 3" evidence="16">
    <location>
        <begin position="35"/>
        <end position="970"/>
    </location>
</feature>
<dbReference type="InterPro" id="IPR050626">
    <property type="entry name" value="Peptidase_M16"/>
</dbReference>
<dbReference type="InterPro" id="IPR032632">
    <property type="entry name" value="Peptidase_M16_M"/>
</dbReference>
<comment type="caution">
    <text evidence="21">The sequence shown here is derived from an EMBL/GenBank/DDBJ whole genome shotgun (WGS) entry which is preliminary data.</text>
</comment>
<evidence type="ECO:0000256" key="3">
    <source>
        <dbReference type="ARBA" id="ARBA00007261"/>
    </source>
</evidence>
<dbReference type="FunFam" id="3.30.830.10:FF:000012">
    <property type="entry name" value="Protease 3"/>
    <property type="match status" value="1"/>
</dbReference>
<dbReference type="GO" id="GO:0046872">
    <property type="term" value="F:metal ion binding"/>
    <property type="evidence" value="ECO:0007669"/>
    <property type="project" value="UniProtKB-KW"/>
</dbReference>
<evidence type="ECO:0000256" key="9">
    <source>
        <dbReference type="ARBA" id="ARBA00022833"/>
    </source>
</evidence>
<gene>
    <name evidence="21" type="ORF">GRB80_13740</name>
</gene>
<keyword evidence="6" id="KW-0645">Protease</keyword>
<keyword evidence="8" id="KW-0378">Hydrolase</keyword>
<keyword evidence="9" id="KW-0862">Zinc</keyword>
<feature type="domain" description="Peptidase M16 middle/third" evidence="19">
    <location>
        <begin position="418"/>
        <end position="687"/>
    </location>
</feature>
<feature type="signal peptide" evidence="16">
    <location>
        <begin position="1"/>
        <end position="34"/>
    </location>
</feature>
<evidence type="ECO:0000256" key="5">
    <source>
        <dbReference type="ARBA" id="ARBA00017565"/>
    </source>
</evidence>
<dbReference type="GO" id="GO:0005737">
    <property type="term" value="C:cytoplasm"/>
    <property type="evidence" value="ECO:0007669"/>
    <property type="project" value="UniProtKB-ARBA"/>
</dbReference>
<evidence type="ECO:0000313" key="22">
    <source>
        <dbReference type="Proteomes" id="UP000448235"/>
    </source>
</evidence>
<dbReference type="InterPro" id="IPR011765">
    <property type="entry name" value="Pept_M16_N"/>
</dbReference>
<keyword evidence="7" id="KW-0479">Metal-binding</keyword>
<evidence type="ECO:0000259" key="18">
    <source>
        <dbReference type="Pfam" id="PF05193"/>
    </source>
</evidence>
<evidence type="ECO:0000256" key="1">
    <source>
        <dbReference type="ARBA" id="ARBA00001947"/>
    </source>
</evidence>